<feature type="coiled-coil region" evidence="1">
    <location>
        <begin position="67"/>
        <end position="101"/>
    </location>
</feature>
<evidence type="ECO:0000313" key="2">
    <source>
        <dbReference type="EMBL" id="KAF5818364.1"/>
    </source>
</evidence>
<protein>
    <submittedName>
        <fullName evidence="2">Uncharacterized protein</fullName>
    </submittedName>
</protein>
<reference evidence="2" key="2">
    <citation type="submission" date="2020-06" db="EMBL/GenBank/DDBJ databases">
        <title>Helianthus annuus Genome sequencing and assembly Release 2.</title>
        <authorList>
            <person name="Gouzy J."/>
            <person name="Langlade N."/>
            <person name="Munos S."/>
        </authorList>
    </citation>
    <scope>NUCLEOTIDE SEQUENCE</scope>
    <source>
        <tissue evidence="2">Leaves</tissue>
    </source>
</reference>
<dbReference type="AlphaFoldDB" id="A0A9K3JNL3"/>
<evidence type="ECO:0000256" key="1">
    <source>
        <dbReference type="SAM" id="Coils"/>
    </source>
</evidence>
<dbReference type="EMBL" id="MNCJ02000317">
    <property type="protein sequence ID" value="KAF5818364.1"/>
    <property type="molecule type" value="Genomic_DNA"/>
</dbReference>
<organism evidence="2 3">
    <name type="scientific">Helianthus annuus</name>
    <name type="common">Common sunflower</name>
    <dbReference type="NCBI Taxonomy" id="4232"/>
    <lineage>
        <taxon>Eukaryota</taxon>
        <taxon>Viridiplantae</taxon>
        <taxon>Streptophyta</taxon>
        <taxon>Embryophyta</taxon>
        <taxon>Tracheophyta</taxon>
        <taxon>Spermatophyta</taxon>
        <taxon>Magnoliopsida</taxon>
        <taxon>eudicotyledons</taxon>
        <taxon>Gunneridae</taxon>
        <taxon>Pentapetalae</taxon>
        <taxon>asterids</taxon>
        <taxon>campanulids</taxon>
        <taxon>Asterales</taxon>
        <taxon>Asteraceae</taxon>
        <taxon>Asteroideae</taxon>
        <taxon>Heliantheae alliance</taxon>
        <taxon>Heliantheae</taxon>
        <taxon>Helianthus</taxon>
    </lineage>
</organism>
<evidence type="ECO:0000313" key="3">
    <source>
        <dbReference type="Proteomes" id="UP000215914"/>
    </source>
</evidence>
<gene>
    <name evidence="2" type="ORF">HanXRQr2_Chr02g0064291</name>
</gene>
<name>A0A9K3JNL3_HELAN</name>
<accession>A0A9K3JNL3</accession>
<keyword evidence="3" id="KW-1185">Reference proteome</keyword>
<dbReference type="Gramene" id="mRNA:HanXRQr2_Chr02g0064291">
    <property type="protein sequence ID" value="mRNA:HanXRQr2_Chr02g0064291"/>
    <property type="gene ID" value="HanXRQr2_Chr02g0064291"/>
</dbReference>
<keyword evidence="1" id="KW-0175">Coiled coil</keyword>
<sequence length="186" mass="20947">MFAARTEITNLKARVEELKKSEPDYKDKYEEARSHRKRVEVLQGLEVGLSQQIISKDKDLADKDVEITELHRRLHEAHESLEAERRKSDSLEINLAAEKVKAETVDDARRVRQAALNVAQENYAEAQSTVEPLITDLGWLQHYGVAYVANSILNATELDRAVAALTMTARAAGHRVGYVECAVHVE</sequence>
<dbReference type="Proteomes" id="UP000215914">
    <property type="component" value="Unassembled WGS sequence"/>
</dbReference>
<feature type="coiled-coil region" evidence="1">
    <location>
        <begin position="1"/>
        <end position="28"/>
    </location>
</feature>
<reference evidence="2" key="1">
    <citation type="journal article" date="2017" name="Nature">
        <title>The sunflower genome provides insights into oil metabolism, flowering and Asterid evolution.</title>
        <authorList>
            <person name="Badouin H."/>
            <person name="Gouzy J."/>
            <person name="Grassa C.J."/>
            <person name="Murat F."/>
            <person name="Staton S.E."/>
            <person name="Cottret L."/>
            <person name="Lelandais-Briere C."/>
            <person name="Owens G.L."/>
            <person name="Carrere S."/>
            <person name="Mayjonade B."/>
            <person name="Legrand L."/>
            <person name="Gill N."/>
            <person name="Kane N.C."/>
            <person name="Bowers J.E."/>
            <person name="Hubner S."/>
            <person name="Bellec A."/>
            <person name="Berard A."/>
            <person name="Berges H."/>
            <person name="Blanchet N."/>
            <person name="Boniface M.C."/>
            <person name="Brunel D."/>
            <person name="Catrice O."/>
            <person name="Chaidir N."/>
            <person name="Claudel C."/>
            <person name="Donnadieu C."/>
            <person name="Faraut T."/>
            <person name="Fievet G."/>
            <person name="Helmstetter N."/>
            <person name="King M."/>
            <person name="Knapp S.J."/>
            <person name="Lai Z."/>
            <person name="Le Paslier M.C."/>
            <person name="Lippi Y."/>
            <person name="Lorenzon L."/>
            <person name="Mandel J.R."/>
            <person name="Marage G."/>
            <person name="Marchand G."/>
            <person name="Marquand E."/>
            <person name="Bret-Mestries E."/>
            <person name="Morien E."/>
            <person name="Nambeesan S."/>
            <person name="Nguyen T."/>
            <person name="Pegot-Espagnet P."/>
            <person name="Pouilly N."/>
            <person name="Raftis F."/>
            <person name="Sallet E."/>
            <person name="Schiex T."/>
            <person name="Thomas J."/>
            <person name="Vandecasteele C."/>
            <person name="Vares D."/>
            <person name="Vear F."/>
            <person name="Vautrin S."/>
            <person name="Crespi M."/>
            <person name="Mangin B."/>
            <person name="Burke J.M."/>
            <person name="Salse J."/>
            <person name="Munos S."/>
            <person name="Vincourt P."/>
            <person name="Rieseberg L.H."/>
            <person name="Langlade N.B."/>
        </authorList>
    </citation>
    <scope>NUCLEOTIDE SEQUENCE</scope>
    <source>
        <tissue evidence="2">Leaves</tissue>
    </source>
</reference>
<comment type="caution">
    <text evidence="2">The sequence shown here is derived from an EMBL/GenBank/DDBJ whole genome shotgun (WGS) entry which is preliminary data.</text>
</comment>
<proteinExistence type="predicted"/>